<dbReference type="SUPFAM" id="SSF52833">
    <property type="entry name" value="Thioredoxin-like"/>
    <property type="match status" value="1"/>
</dbReference>
<feature type="domain" description="GST N-terminal" evidence="1">
    <location>
        <begin position="6"/>
        <end position="82"/>
    </location>
</feature>
<dbReference type="Gene3D" id="3.40.30.10">
    <property type="entry name" value="Glutaredoxin"/>
    <property type="match status" value="1"/>
</dbReference>
<name>A0A5Q0UGC4_9ARCH</name>
<dbReference type="KEGG" id="ncon:LC1Nh_0748"/>
<evidence type="ECO:0000259" key="1">
    <source>
        <dbReference type="PROSITE" id="PS50404"/>
    </source>
</evidence>
<dbReference type="PANTHER" id="PTHR45288:SF1">
    <property type="entry name" value="THIOREDOXIN FAMILY PROTEIN"/>
    <property type="match status" value="1"/>
</dbReference>
<accession>A0A5Q0UGC4</accession>
<sequence>MTQPDEMLELYQFEGCPFCSKVRQKFTDLGIDFIARAVDPEDRSRVEEVSGQTNVPVLVDPNTDTVMPESDDIVDYLEEHYG</sequence>
<dbReference type="InterPro" id="IPR004045">
    <property type="entry name" value="Glutathione_S-Trfase_N"/>
</dbReference>
<evidence type="ECO:0000313" key="3">
    <source>
        <dbReference type="Proteomes" id="UP000377803"/>
    </source>
</evidence>
<dbReference type="EMBL" id="CP040089">
    <property type="protein sequence ID" value="QGA80634.1"/>
    <property type="molecule type" value="Genomic_DNA"/>
</dbReference>
<organism evidence="2 3">
    <name type="scientific">Candidatus Nanohalobium constans</name>
    <dbReference type="NCBI Taxonomy" id="2565781"/>
    <lineage>
        <taxon>Archaea</taxon>
        <taxon>Candidatus Nanohalarchaeota</taxon>
        <taxon>Candidatus Nanohalobia</taxon>
        <taxon>Candidatus Nanohalobiales</taxon>
        <taxon>Candidatus Nanohalobiaceae</taxon>
        <taxon>Candidatus Nanohalobium</taxon>
    </lineage>
</organism>
<dbReference type="Proteomes" id="UP000377803">
    <property type="component" value="Chromosome"/>
</dbReference>
<dbReference type="AlphaFoldDB" id="A0A5Q0UGC4"/>
<reference evidence="3" key="1">
    <citation type="submission" date="2019-05" db="EMBL/GenBank/DDBJ databases">
        <title>Candidatus Nanohalobium constans, a novel model system to study the DPANN nano-sized archaea: genomic and physiological characterization of a nanoarchaeon co-cultured with its chitinotrophic host.</title>
        <authorList>
            <person name="La Cono V."/>
            <person name="Arcadi E."/>
            <person name="Crisafi F."/>
            <person name="Denaro R."/>
            <person name="La Spada G."/>
            <person name="Messina E."/>
            <person name="Smedile F."/>
            <person name="Toshchakov S.V."/>
            <person name="Shevchenko M.A."/>
            <person name="Golyshin P.N."/>
            <person name="Golyshina O.V."/>
            <person name="Ferrer M."/>
            <person name="Rohde M."/>
            <person name="Mushegian A."/>
            <person name="Sorokin D.Y."/>
            <person name="Giuliano L."/>
            <person name="Yakimov M.M."/>
        </authorList>
    </citation>
    <scope>NUCLEOTIDE SEQUENCE [LARGE SCALE GENOMIC DNA]</scope>
    <source>
        <strain evidence="3">LC1Nh</strain>
    </source>
</reference>
<dbReference type="PROSITE" id="PS51354">
    <property type="entry name" value="GLUTAREDOXIN_2"/>
    <property type="match status" value="1"/>
</dbReference>
<evidence type="ECO:0000313" key="2">
    <source>
        <dbReference type="EMBL" id="QGA80634.1"/>
    </source>
</evidence>
<dbReference type="GeneID" id="42365136"/>
<keyword evidence="3" id="KW-1185">Reference proteome</keyword>
<gene>
    <name evidence="2" type="primary">grxB</name>
    <name evidence="2" type="ORF">LC1Nh_0748</name>
</gene>
<dbReference type="InterPro" id="IPR036249">
    <property type="entry name" value="Thioredoxin-like_sf"/>
</dbReference>
<dbReference type="RefSeq" id="WP_256727611.1">
    <property type="nucleotide sequence ID" value="NZ_CP040089.1"/>
</dbReference>
<dbReference type="Pfam" id="PF13417">
    <property type="entry name" value="GST_N_3"/>
    <property type="match status" value="1"/>
</dbReference>
<dbReference type="PANTHER" id="PTHR45288">
    <property type="entry name" value="THIOREDOXIN FAMILY PROTEIN"/>
    <property type="match status" value="1"/>
</dbReference>
<dbReference type="PROSITE" id="PS50404">
    <property type="entry name" value="GST_NTER"/>
    <property type="match status" value="1"/>
</dbReference>
<protein>
    <submittedName>
        <fullName evidence="2">Glutaredoxin 2</fullName>
    </submittedName>
</protein>
<proteinExistence type="predicted"/>